<evidence type="ECO:0000313" key="1">
    <source>
        <dbReference type="EMBL" id="CAK0841874.1"/>
    </source>
</evidence>
<reference evidence="1" key="1">
    <citation type="submission" date="2023-10" db="EMBL/GenBank/DDBJ databases">
        <authorList>
            <person name="Chen Y."/>
            <person name="Shah S."/>
            <person name="Dougan E. K."/>
            <person name="Thang M."/>
            <person name="Chan C."/>
        </authorList>
    </citation>
    <scope>NUCLEOTIDE SEQUENCE [LARGE SCALE GENOMIC DNA]</scope>
</reference>
<keyword evidence="2" id="KW-1185">Reference proteome</keyword>
<feature type="non-terminal residue" evidence="1">
    <location>
        <position position="238"/>
    </location>
</feature>
<gene>
    <name evidence="1" type="ORF">PCOR1329_LOCUS36945</name>
</gene>
<sequence>NGMSPDTAKYSISATEVADINAQAAHIKDKDCDQSEPPVISRGNEKECGMVIAWFTARGHEQISATYVISNEKNIIEVWQEQDVTVEGNNGGALQASAQVLQAGKAPPQRAGLLAGVKDDAPVTTAVDKPASFRVAIAREFPEDWLFQQANEEPVSIATLVLDADLTKHALKTKGAAAYESEVTAILIVSAAHAKDLFSFALPTGDFLNRQGPTLVPAWQRPREDEDSHAYCKRVAGG</sequence>
<evidence type="ECO:0000313" key="2">
    <source>
        <dbReference type="Proteomes" id="UP001189429"/>
    </source>
</evidence>
<organism evidence="1 2">
    <name type="scientific">Prorocentrum cordatum</name>
    <dbReference type="NCBI Taxonomy" id="2364126"/>
    <lineage>
        <taxon>Eukaryota</taxon>
        <taxon>Sar</taxon>
        <taxon>Alveolata</taxon>
        <taxon>Dinophyceae</taxon>
        <taxon>Prorocentrales</taxon>
        <taxon>Prorocentraceae</taxon>
        <taxon>Prorocentrum</taxon>
    </lineage>
</organism>
<proteinExistence type="predicted"/>
<dbReference type="Proteomes" id="UP001189429">
    <property type="component" value="Unassembled WGS sequence"/>
</dbReference>
<dbReference type="EMBL" id="CAUYUJ010014487">
    <property type="protein sequence ID" value="CAK0841874.1"/>
    <property type="molecule type" value="Genomic_DNA"/>
</dbReference>
<comment type="caution">
    <text evidence="1">The sequence shown here is derived from an EMBL/GenBank/DDBJ whole genome shotgun (WGS) entry which is preliminary data.</text>
</comment>
<evidence type="ECO:0008006" key="3">
    <source>
        <dbReference type="Google" id="ProtNLM"/>
    </source>
</evidence>
<feature type="non-terminal residue" evidence="1">
    <location>
        <position position="1"/>
    </location>
</feature>
<name>A0ABN9T9M9_9DINO</name>
<protein>
    <recommendedName>
        <fullName evidence="3">Amine oxidase</fullName>
    </recommendedName>
</protein>
<accession>A0ABN9T9M9</accession>